<evidence type="ECO:0000256" key="1">
    <source>
        <dbReference type="SAM" id="Phobius"/>
    </source>
</evidence>
<dbReference type="RefSeq" id="WP_008508634.1">
    <property type="nucleotide sequence ID" value="NZ_CM001403.1"/>
</dbReference>
<accession>H1Y048</accession>
<keyword evidence="1" id="KW-0812">Transmembrane</keyword>
<keyword evidence="3" id="KW-1185">Reference proteome</keyword>
<dbReference type="AlphaFoldDB" id="H1Y048"/>
<dbReference type="STRING" id="714943.Mucpa_3864"/>
<dbReference type="eggNOG" id="COG1594">
    <property type="taxonomic scope" value="Bacteria"/>
</dbReference>
<sequence length="377" mass="41674">MNPSKNAPVINKSLACSGCGAQLHFAPGGHQLKCDYCGCVNDIPAGASNADISNNFDSFVKQNNALLHSADAGAVKCVSCGSITDLAQNIIAQQCPFCQSPLVLDLRHHRGYIRPHSILPFTLNREDAAAAFHNWAKHLSVFKPDDLVQSINNSSITLLQGWYLPHFIFDAQVVSQYGGSRGEYYWTTETYVDSNKQTKTRRKRHTAWASVSGAVTDSFKNMLIPATQSLNPKTLDKLGPWDYEAMVPFDECYLSGFGAESYQLSPEDGRRATETEIAADVKRSILRDIGGDEQKIAGLHTEYVESSVEYTLLPVWISSFNYNNKTYQYTINANTGEVIGNYPLSRYKIAFACILIAGIIIAIILYNNPGVYSHHVK</sequence>
<dbReference type="OrthoDB" id="3182597at2"/>
<evidence type="ECO:0000313" key="2">
    <source>
        <dbReference type="EMBL" id="EHQ27957.1"/>
    </source>
</evidence>
<name>H1Y048_9SPHI</name>
<keyword evidence="1" id="KW-1133">Transmembrane helix</keyword>
<proteinExistence type="predicted"/>
<evidence type="ECO:0000313" key="3">
    <source>
        <dbReference type="Proteomes" id="UP000002774"/>
    </source>
</evidence>
<dbReference type="NCBIfam" id="TIGR01053">
    <property type="entry name" value="LSD1"/>
    <property type="match status" value="1"/>
</dbReference>
<keyword evidence="1" id="KW-0472">Membrane</keyword>
<gene>
    <name evidence="2" type="ORF">Mucpa_3864</name>
</gene>
<dbReference type="Proteomes" id="UP000002774">
    <property type="component" value="Chromosome"/>
</dbReference>
<dbReference type="EMBL" id="CM001403">
    <property type="protein sequence ID" value="EHQ27957.1"/>
    <property type="molecule type" value="Genomic_DNA"/>
</dbReference>
<protein>
    <submittedName>
        <fullName evidence="2">Zinc finger domain protein, LSD1 subclass</fullName>
    </submittedName>
</protein>
<dbReference type="HOGENOM" id="CLU_039030_1_0_10"/>
<organism evidence="2 3">
    <name type="scientific">Mucilaginibacter paludis DSM 18603</name>
    <dbReference type="NCBI Taxonomy" id="714943"/>
    <lineage>
        <taxon>Bacteria</taxon>
        <taxon>Pseudomonadati</taxon>
        <taxon>Bacteroidota</taxon>
        <taxon>Sphingobacteriia</taxon>
        <taxon>Sphingobacteriales</taxon>
        <taxon>Sphingobacteriaceae</taxon>
        <taxon>Mucilaginibacter</taxon>
    </lineage>
</organism>
<reference evidence="2" key="1">
    <citation type="submission" date="2011-09" db="EMBL/GenBank/DDBJ databases">
        <title>The permanent draft genome of Mucilaginibacter paludis DSM 18603.</title>
        <authorList>
            <consortium name="US DOE Joint Genome Institute (JGI-PGF)"/>
            <person name="Lucas S."/>
            <person name="Han J."/>
            <person name="Lapidus A."/>
            <person name="Bruce D."/>
            <person name="Goodwin L."/>
            <person name="Pitluck S."/>
            <person name="Peters L."/>
            <person name="Kyrpides N."/>
            <person name="Mavromatis K."/>
            <person name="Ivanova N."/>
            <person name="Mikhailova N."/>
            <person name="Held B."/>
            <person name="Detter J.C."/>
            <person name="Tapia R."/>
            <person name="Han C."/>
            <person name="Land M."/>
            <person name="Hauser L."/>
            <person name="Markowitz V."/>
            <person name="Cheng J.-F."/>
            <person name="Hugenholtz P."/>
            <person name="Woyke T."/>
            <person name="Wu D."/>
            <person name="Tindall B."/>
            <person name="Brambilla E."/>
            <person name="Klenk H.-P."/>
            <person name="Eisen J.A."/>
        </authorList>
    </citation>
    <scope>NUCLEOTIDE SEQUENCE [LARGE SCALE GENOMIC DNA]</scope>
    <source>
        <strain evidence="2">DSM 18603</strain>
    </source>
</reference>
<feature type="transmembrane region" description="Helical" evidence="1">
    <location>
        <begin position="349"/>
        <end position="367"/>
    </location>
</feature>